<evidence type="ECO:0000259" key="2">
    <source>
        <dbReference type="Pfam" id="PF21738"/>
    </source>
</evidence>
<keyword evidence="4" id="KW-1185">Reference proteome</keyword>
<reference evidence="3" key="1">
    <citation type="submission" date="2022-01" db="EMBL/GenBank/DDBJ databases">
        <authorList>
            <person name="King R."/>
        </authorList>
    </citation>
    <scope>NUCLEOTIDE SEQUENCE</scope>
</reference>
<keyword evidence="1" id="KW-0732">Signal</keyword>
<evidence type="ECO:0000313" key="3">
    <source>
        <dbReference type="EMBL" id="CAG9820765.1"/>
    </source>
</evidence>
<feature type="signal peptide" evidence="1">
    <location>
        <begin position="1"/>
        <end position="16"/>
    </location>
</feature>
<evidence type="ECO:0000256" key="1">
    <source>
        <dbReference type="SAM" id="SignalP"/>
    </source>
</evidence>
<dbReference type="OrthoDB" id="6772038at2759"/>
<dbReference type="Proteomes" id="UP001153737">
    <property type="component" value="Chromosome 4"/>
</dbReference>
<feature type="chain" id="PRO_5040174146" description="Double jelly roll-like domain-containing protein" evidence="1">
    <location>
        <begin position="17"/>
        <end position="186"/>
    </location>
</feature>
<evidence type="ECO:0000313" key="4">
    <source>
        <dbReference type="Proteomes" id="UP001153737"/>
    </source>
</evidence>
<dbReference type="EMBL" id="OU896710">
    <property type="protein sequence ID" value="CAG9820765.1"/>
    <property type="molecule type" value="Genomic_DNA"/>
</dbReference>
<organism evidence="3 4">
    <name type="scientific">Phaedon cochleariae</name>
    <name type="common">Mustard beetle</name>
    <dbReference type="NCBI Taxonomy" id="80249"/>
    <lineage>
        <taxon>Eukaryota</taxon>
        <taxon>Metazoa</taxon>
        <taxon>Ecdysozoa</taxon>
        <taxon>Arthropoda</taxon>
        <taxon>Hexapoda</taxon>
        <taxon>Insecta</taxon>
        <taxon>Pterygota</taxon>
        <taxon>Neoptera</taxon>
        <taxon>Endopterygota</taxon>
        <taxon>Coleoptera</taxon>
        <taxon>Polyphaga</taxon>
        <taxon>Cucujiformia</taxon>
        <taxon>Chrysomeloidea</taxon>
        <taxon>Chrysomelidae</taxon>
        <taxon>Chrysomelinae</taxon>
        <taxon>Chrysomelini</taxon>
        <taxon>Phaedon</taxon>
    </lineage>
</organism>
<dbReference type="AlphaFoldDB" id="A0A9N9SFD5"/>
<accession>A0A9N9SFD5</accession>
<proteinExistence type="predicted"/>
<dbReference type="PANTHER" id="PTHR36159">
    <property type="entry name" value="PROTEIN CBG23766"/>
    <property type="match status" value="1"/>
</dbReference>
<dbReference type="Pfam" id="PF21738">
    <property type="entry name" value="DJR-like_dom"/>
    <property type="match status" value="1"/>
</dbReference>
<gene>
    <name evidence="3" type="ORF">PHAECO_LOCUS7968</name>
</gene>
<dbReference type="InterPro" id="IPR049512">
    <property type="entry name" value="DJR-like_dom"/>
</dbReference>
<name>A0A9N9SFD5_PHACE</name>
<sequence length="186" mass="21099">MIIWVAAAAVVADAAAISKKVGERVNNAIPGATQTQSVAKIKIESISLKVPHLTPNDNIKLQLLPRIKADEPMLIPFRRWELHELPALTQGSTIEIWSVKTCSALGSPRYVIVFFQTKKSDNIHEDMTLFDNANMKSMRLALNSDFYPQERMQLDFSKNQYADAHFNYTEFNRSYHNYSKKCVIPA</sequence>
<dbReference type="PANTHER" id="PTHR36159:SF1">
    <property type="entry name" value="RETROVIRUS-RELATED POL POLYPROTEIN FROM TRANSPOSON 412-LIKE PROTEIN"/>
    <property type="match status" value="1"/>
</dbReference>
<reference evidence="3" key="2">
    <citation type="submission" date="2022-10" db="EMBL/GenBank/DDBJ databases">
        <authorList>
            <consortium name="ENA_rothamsted_submissions"/>
            <consortium name="culmorum"/>
            <person name="King R."/>
        </authorList>
    </citation>
    <scope>NUCLEOTIDE SEQUENCE</scope>
</reference>
<feature type="domain" description="Double jelly roll-like" evidence="2">
    <location>
        <begin position="26"/>
        <end position="179"/>
    </location>
</feature>
<protein>
    <recommendedName>
        <fullName evidence="2">Double jelly roll-like domain-containing protein</fullName>
    </recommendedName>
</protein>